<dbReference type="AlphaFoldDB" id="A0AAD8YWC4"/>
<accession>A0AAD8YWC4</accession>
<evidence type="ECO:0008006" key="8">
    <source>
        <dbReference type="Google" id="ProtNLM"/>
    </source>
</evidence>
<dbReference type="PROSITE" id="PS51205">
    <property type="entry name" value="VPS9"/>
    <property type="match status" value="1"/>
</dbReference>
<reference evidence="6" key="1">
    <citation type="submission" date="2023-03" db="EMBL/GenBank/DDBJ databases">
        <title>Electrophorus voltai genome.</title>
        <authorList>
            <person name="Bian C."/>
        </authorList>
    </citation>
    <scope>NUCLEOTIDE SEQUENCE</scope>
    <source>
        <strain evidence="6">CB-2022</strain>
        <tissue evidence="6">Muscle</tissue>
    </source>
</reference>
<keyword evidence="7" id="KW-1185">Reference proteome</keyword>
<dbReference type="GO" id="GO:0031267">
    <property type="term" value="F:small GTPase binding"/>
    <property type="evidence" value="ECO:0007669"/>
    <property type="project" value="TreeGrafter"/>
</dbReference>
<evidence type="ECO:0000259" key="4">
    <source>
        <dbReference type="PROSITE" id="PS50001"/>
    </source>
</evidence>
<dbReference type="Gene3D" id="1.20.1050.80">
    <property type="entry name" value="VPS9 domain"/>
    <property type="match status" value="1"/>
</dbReference>
<feature type="domain" description="VPS9" evidence="5">
    <location>
        <begin position="490"/>
        <end position="630"/>
    </location>
</feature>
<keyword evidence="2" id="KW-0727">SH2 domain</keyword>
<gene>
    <name evidence="6" type="ORF">P4O66_016637</name>
</gene>
<feature type="domain" description="SH2" evidence="4">
    <location>
        <begin position="43"/>
        <end position="151"/>
    </location>
</feature>
<proteinExistence type="predicted"/>
<dbReference type="Gene3D" id="3.30.505.10">
    <property type="entry name" value="SH2 domain"/>
    <property type="match status" value="1"/>
</dbReference>
<feature type="compositionally biased region" description="Low complexity" evidence="3">
    <location>
        <begin position="320"/>
        <end position="333"/>
    </location>
</feature>
<dbReference type="PANTHER" id="PTHR23101:SF127">
    <property type="entry name" value="RAS AND RAB INTERACTOR 1-RELATED"/>
    <property type="match status" value="1"/>
</dbReference>
<evidence type="ECO:0000259" key="5">
    <source>
        <dbReference type="PROSITE" id="PS51205"/>
    </source>
</evidence>
<dbReference type="GO" id="GO:0030139">
    <property type="term" value="C:endocytic vesicle"/>
    <property type="evidence" value="ECO:0007669"/>
    <property type="project" value="TreeGrafter"/>
</dbReference>
<feature type="region of interest" description="Disordered" evidence="3">
    <location>
        <begin position="314"/>
        <end position="354"/>
    </location>
</feature>
<dbReference type="GO" id="GO:0005829">
    <property type="term" value="C:cytosol"/>
    <property type="evidence" value="ECO:0007669"/>
    <property type="project" value="TreeGrafter"/>
</dbReference>
<name>A0AAD8YWC4_9TELE</name>
<dbReference type="SUPFAM" id="SSF109993">
    <property type="entry name" value="VPS9 domain"/>
    <property type="match status" value="1"/>
</dbReference>
<dbReference type="GO" id="GO:0016192">
    <property type="term" value="P:vesicle-mediated transport"/>
    <property type="evidence" value="ECO:0007669"/>
    <property type="project" value="InterPro"/>
</dbReference>
<comment type="caution">
    <text evidence="6">The sequence shown here is derived from an EMBL/GenBank/DDBJ whole genome shotgun (WGS) entry which is preliminary data.</text>
</comment>
<dbReference type="Pfam" id="PF02204">
    <property type="entry name" value="VPS9"/>
    <property type="match status" value="1"/>
</dbReference>
<evidence type="ECO:0000313" key="7">
    <source>
        <dbReference type="Proteomes" id="UP001239994"/>
    </source>
</evidence>
<keyword evidence="1" id="KW-0343">GTPase activation</keyword>
<dbReference type="SUPFAM" id="SSF55550">
    <property type="entry name" value="SH2 domain"/>
    <property type="match status" value="1"/>
</dbReference>
<dbReference type="InterPro" id="IPR000980">
    <property type="entry name" value="SH2"/>
</dbReference>
<dbReference type="SMART" id="SM00167">
    <property type="entry name" value="VPS9"/>
    <property type="match status" value="1"/>
</dbReference>
<dbReference type="EMBL" id="JAROKS010000023">
    <property type="protein sequence ID" value="KAK1788182.1"/>
    <property type="molecule type" value="Genomic_DNA"/>
</dbReference>
<dbReference type="GO" id="GO:0005085">
    <property type="term" value="F:guanyl-nucleotide exchange factor activity"/>
    <property type="evidence" value="ECO:0007669"/>
    <property type="project" value="InterPro"/>
</dbReference>
<dbReference type="Pfam" id="PF23268">
    <property type="entry name" value="RIN1"/>
    <property type="match status" value="1"/>
</dbReference>
<dbReference type="InterPro" id="IPR036860">
    <property type="entry name" value="SH2_dom_sf"/>
</dbReference>
<dbReference type="Proteomes" id="UP001239994">
    <property type="component" value="Unassembled WGS sequence"/>
</dbReference>
<dbReference type="PROSITE" id="PS50001">
    <property type="entry name" value="SH2"/>
    <property type="match status" value="1"/>
</dbReference>
<protein>
    <recommendedName>
        <fullName evidence="8">Ras and Rab interactor 2</fullName>
    </recommendedName>
</protein>
<evidence type="ECO:0000256" key="1">
    <source>
        <dbReference type="ARBA" id="ARBA00022468"/>
    </source>
</evidence>
<evidence type="ECO:0000256" key="3">
    <source>
        <dbReference type="SAM" id="MobiDB-lite"/>
    </source>
</evidence>
<evidence type="ECO:0000313" key="6">
    <source>
        <dbReference type="EMBL" id="KAK1788182.1"/>
    </source>
</evidence>
<dbReference type="PANTHER" id="PTHR23101">
    <property type="entry name" value="RAB GDP/GTP EXCHANGE FACTOR"/>
    <property type="match status" value="1"/>
</dbReference>
<dbReference type="InterPro" id="IPR045046">
    <property type="entry name" value="Vps9-like"/>
</dbReference>
<dbReference type="InterPro" id="IPR003123">
    <property type="entry name" value="VPS9"/>
</dbReference>
<dbReference type="GO" id="GO:0005096">
    <property type="term" value="F:GTPase activator activity"/>
    <property type="evidence" value="ECO:0007669"/>
    <property type="project" value="UniProtKB-KW"/>
</dbReference>
<organism evidence="6 7">
    <name type="scientific">Electrophorus voltai</name>
    <dbReference type="NCBI Taxonomy" id="2609070"/>
    <lineage>
        <taxon>Eukaryota</taxon>
        <taxon>Metazoa</taxon>
        <taxon>Chordata</taxon>
        <taxon>Craniata</taxon>
        <taxon>Vertebrata</taxon>
        <taxon>Euteleostomi</taxon>
        <taxon>Actinopterygii</taxon>
        <taxon>Neopterygii</taxon>
        <taxon>Teleostei</taxon>
        <taxon>Ostariophysi</taxon>
        <taxon>Gymnotiformes</taxon>
        <taxon>Gymnotoidei</taxon>
        <taxon>Gymnotidae</taxon>
        <taxon>Electrophorus</taxon>
    </lineage>
</organism>
<dbReference type="InterPro" id="IPR037191">
    <property type="entry name" value="VPS9_dom_sf"/>
</dbReference>
<evidence type="ECO:0000256" key="2">
    <source>
        <dbReference type="PROSITE-ProRule" id="PRU00191"/>
    </source>
</evidence>
<sequence length="765" mass="85565">MQEDPVYDYPDPHPVGEKRVCPQRGSLKSISVLDRLLLTYPVWLQLSINSATALHILQREPPGTFLVRKSNTSQKKMLCVRLADESVPSFVKQFVIREKDSKFWSSQLNFRGPRNGPPPVADGSLLQKSTLPDCAMSISESSALFQEFCQLRTRSPSELDMGAGQGALCFINPLFLQDHPAMHKRHHFKRSVKVRVSTENTSSLSPPVSPPPPPPLLAKAKVKGKNLQHAEVVSTAEVEPTEKPEALGAVSDYLQPCVTLPKKASTIVMPTLSPTVEEDDYQLPKALQQARQNVSVAREQQDEDEDEEIGLVMEQQRIPSLSELESSSSLSSLDEAEEGPERPPLTRGTSNPTVASLCLPRQSASALRKMSAAFVSFFVPGKRVARLVEDLSRDRRMAFGTLVQDFLRQQREVLKPQFLTSSVELLQGMRIFISQAKVFLLECGELEPPIDMLVPEDEKDQTLEKALFRCVLKPLKRQIDEALHVLHERDGCSTRIAESMQRARKASPCDLFGVQVTVPDTQGIDKLRRKMSLVRRAYSPIDKLHLLLQICKLIYKAMKNNAGQEFGADDFLPALSYVIVQCNMPELSVEVEYMMELLDTSWLTGEGGYYLTSVYASLSFIQSLPEAVAPTALTQEVRESLKNWSHRRRTDNKSHKDLLQQNFVKVVFQDGECSLMKTLQWKAGTSAETLAQLCAVKFGVNQPEEYSLYWRRDGELEPLPPTAYIQDLQSLGTTSAPFIYQCSGQDMKSRKLTRGGALDLSAEAS</sequence>